<keyword evidence="3" id="KW-0645">Protease</keyword>
<gene>
    <name evidence="9" type="ORF">F8C67_05635</name>
</gene>
<comment type="similarity">
    <text evidence="1">Belongs to the peptidase S66 family.</text>
</comment>
<evidence type="ECO:0000313" key="9">
    <source>
        <dbReference type="EMBL" id="KAB2813644.1"/>
    </source>
</evidence>
<dbReference type="Pfam" id="PF17676">
    <property type="entry name" value="Peptidase_S66C"/>
    <property type="match status" value="1"/>
</dbReference>
<dbReference type="PIRSF" id="PIRSF028757">
    <property type="entry name" value="LD-carboxypeptidase"/>
    <property type="match status" value="1"/>
</dbReference>
<dbReference type="Gene3D" id="3.40.50.10740">
    <property type="entry name" value="Class I glutamine amidotransferase-like"/>
    <property type="match status" value="1"/>
</dbReference>
<reference evidence="9 10" key="1">
    <citation type="submission" date="2019-09" db="EMBL/GenBank/DDBJ databases">
        <title>Genomes of family Cryomorphaceae.</title>
        <authorList>
            <person name="Bowman J.P."/>
        </authorList>
    </citation>
    <scope>NUCLEOTIDE SEQUENCE [LARGE SCALE GENOMIC DNA]</scope>
    <source>
        <strain evidence="9 10">LMG 25704</strain>
    </source>
</reference>
<dbReference type="PANTHER" id="PTHR30237:SF2">
    <property type="entry name" value="MUREIN TETRAPEPTIDE CARBOXYPEPTIDASE"/>
    <property type="match status" value="1"/>
</dbReference>
<keyword evidence="4" id="KW-0378">Hydrolase</keyword>
<dbReference type="InterPro" id="IPR040449">
    <property type="entry name" value="Peptidase_S66_N"/>
</dbReference>
<dbReference type="Pfam" id="PF02016">
    <property type="entry name" value="Peptidase_S66"/>
    <property type="match status" value="1"/>
</dbReference>
<dbReference type="InterPro" id="IPR027478">
    <property type="entry name" value="LdcA_N"/>
</dbReference>
<dbReference type="CDD" id="cd07025">
    <property type="entry name" value="Peptidase_S66"/>
    <property type="match status" value="1"/>
</dbReference>
<protein>
    <submittedName>
        <fullName evidence="9">LD-carboxypeptidase</fullName>
    </submittedName>
</protein>
<dbReference type="AlphaFoldDB" id="A0A6N6RJ52"/>
<name>A0A6N6RJ52_9FLAO</name>
<dbReference type="PANTHER" id="PTHR30237">
    <property type="entry name" value="MURAMOYLTETRAPEPTIDE CARBOXYPEPTIDASE"/>
    <property type="match status" value="1"/>
</dbReference>
<dbReference type="GO" id="GO:0006508">
    <property type="term" value="P:proteolysis"/>
    <property type="evidence" value="ECO:0007669"/>
    <property type="project" value="UniProtKB-KW"/>
</dbReference>
<keyword evidence="10" id="KW-1185">Reference proteome</keyword>
<evidence type="ECO:0000256" key="6">
    <source>
        <dbReference type="PIRSR" id="PIRSR028757-1"/>
    </source>
</evidence>
<dbReference type="InterPro" id="IPR040921">
    <property type="entry name" value="Peptidase_S66C"/>
</dbReference>
<dbReference type="InterPro" id="IPR027461">
    <property type="entry name" value="Carboxypeptidase_A_C_sf"/>
</dbReference>
<dbReference type="GO" id="GO:0008236">
    <property type="term" value="F:serine-type peptidase activity"/>
    <property type="evidence" value="ECO:0007669"/>
    <property type="project" value="UniProtKB-KW"/>
</dbReference>
<dbReference type="InterPro" id="IPR003507">
    <property type="entry name" value="S66_fam"/>
</dbReference>
<dbReference type="Gene3D" id="3.50.30.60">
    <property type="entry name" value="LD-carboxypeptidase A C-terminal domain-like"/>
    <property type="match status" value="1"/>
</dbReference>
<dbReference type="OrthoDB" id="9807329at2"/>
<dbReference type="RefSeq" id="WP_151666846.1">
    <property type="nucleotide sequence ID" value="NZ_WBVO01000003.1"/>
</dbReference>
<evidence type="ECO:0000259" key="7">
    <source>
        <dbReference type="Pfam" id="PF02016"/>
    </source>
</evidence>
<dbReference type="SUPFAM" id="SSF141986">
    <property type="entry name" value="LD-carboxypeptidase A C-terminal domain-like"/>
    <property type="match status" value="1"/>
</dbReference>
<dbReference type="Proteomes" id="UP000468650">
    <property type="component" value="Unassembled WGS sequence"/>
</dbReference>
<keyword evidence="2 9" id="KW-0121">Carboxypeptidase</keyword>
<feature type="active site" description="Charge relay system" evidence="6">
    <location>
        <position position="201"/>
    </location>
</feature>
<accession>A0A6N6RJ52</accession>
<evidence type="ECO:0000256" key="5">
    <source>
        <dbReference type="ARBA" id="ARBA00022825"/>
    </source>
</evidence>
<feature type="domain" description="LD-carboxypeptidase C-terminal" evidence="8">
    <location>
        <begin position="170"/>
        <end position="286"/>
    </location>
</feature>
<dbReference type="SUPFAM" id="SSF52317">
    <property type="entry name" value="Class I glutamine amidotransferase-like"/>
    <property type="match status" value="1"/>
</dbReference>
<feature type="domain" description="LD-carboxypeptidase N-terminal" evidence="7">
    <location>
        <begin position="16"/>
        <end position="128"/>
    </location>
</feature>
<evidence type="ECO:0000256" key="4">
    <source>
        <dbReference type="ARBA" id="ARBA00022801"/>
    </source>
</evidence>
<dbReference type="InterPro" id="IPR029062">
    <property type="entry name" value="Class_I_gatase-like"/>
</dbReference>
<evidence type="ECO:0000259" key="8">
    <source>
        <dbReference type="Pfam" id="PF17676"/>
    </source>
</evidence>
<feature type="active site" description="Nucleophile" evidence="6">
    <location>
        <position position="109"/>
    </location>
</feature>
<evidence type="ECO:0000256" key="2">
    <source>
        <dbReference type="ARBA" id="ARBA00022645"/>
    </source>
</evidence>
<dbReference type="GO" id="GO:0004180">
    <property type="term" value="F:carboxypeptidase activity"/>
    <property type="evidence" value="ECO:0007669"/>
    <property type="project" value="UniProtKB-KW"/>
</dbReference>
<evidence type="ECO:0000313" key="10">
    <source>
        <dbReference type="Proteomes" id="UP000468650"/>
    </source>
</evidence>
<sequence>MIRPQSLAPGDTVLFTSTARKISPEELEPAIAWLEKNGLKWEKAPGLHEVENQFAGNDETRRKALQWCLDHPTARAIWCCRGGYGTVRIVDELNWEGFAQNPKWIIGYSDVTALHGEASRFGYSTLHATMPINVNSNTELALDSLKQALFSRAIDLSARPHELNQPGTAEGVLVGGNLSMLYSILGSTSQPNLDGNILFIEDLDEYLYHIDRMMMNFRRNGWFDKISGLVVGGMTAMNDNTVSFGEHAEEIIARHLKPFKIPVGFGFPIGHLEDNRAVEIGARVRLEVDGGARLIYGD</sequence>
<evidence type="ECO:0000256" key="3">
    <source>
        <dbReference type="ARBA" id="ARBA00022670"/>
    </source>
</evidence>
<comment type="caution">
    <text evidence="9">The sequence shown here is derived from an EMBL/GenBank/DDBJ whole genome shotgun (WGS) entry which is preliminary data.</text>
</comment>
<organism evidence="9 10">
    <name type="scientific">Phaeocystidibacter luteus</name>
    <dbReference type="NCBI Taxonomy" id="911197"/>
    <lineage>
        <taxon>Bacteria</taxon>
        <taxon>Pseudomonadati</taxon>
        <taxon>Bacteroidota</taxon>
        <taxon>Flavobacteriia</taxon>
        <taxon>Flavobacteriales</taxon>
        <taxon>Phaeocystidibacteraceae</taxon>
        <taxon>Phaeocystidibacter</taxon>
    </lineage>
</organism>
<feature type="active site" description="Charge relay system" evidence="6">
    <location>
        <position position="271"/>
    </location>
</feature>
<evidence type="ECO:0000256" key="1">
    <source>
        <dbReference type="ARBA" id="ARBA00010233"/>
    </source>
</evidence>
<dbReference type="EMBL" id="WBVO01000003">
    <property type="protein sequence ID" value="KAB2813644.1"/>
    <property type="molecule type" value="Genomic_DNA"/>
</dbReference>
<keyword evidence="5" id="KW-0720">Serine protease</keyword>
<proteinExistence type="inferred from homology"/>